<proteinExistence type="inferred from homology"/>
<keyword evidence="3 9" id="KW-0808">Transferase</keyword>
<dbReference type="AlphaFoldDB" id="A0A6G2CDU1"/>
<evidence type="ECO:0000256" key="3">
    <source>
        <dbReference type="ARBA" id="ARBA00022679"/>
    </source>
</evidence>
<dbReference type="EC" id="2.7.10.2" evidence="2"/>
<evidence type="ECO:0000256" key="2">
    <source>
        <dbReference type="ARBA" id="ARBA00011903"/>
    </source>
</evidence>
<dbReference type="NCBIfam" id="TIGR01007">
    <property type="entry name" value="eps_fam"/>
    <property type="match status" value="1"/>
</dbReference>
<evidence type="ECO:0000313" key="9">
    <source>
        <dbReference type="EMBL" id="MTL94944.1"/>
    </source>
</evidence>
<gene>
    <name evidence="9" type="ORF">GMA64_10425</name>
</gene>
<dbReference type="Gene3D" id="3.40.50.300">
    <property type="entry name" value="P-loop containing nucleotide triphosphate hydrolases"/>
    <property type="match status" value="1"/>
</dbReference>
<comment type="caution">
    <text evidence="9">The sequence shown here is derived from an EMBL/GenBank/DDBJ whole genome shotgun (WGS) entry which is preliminary data.</text>
</comment>
<evidence type="ECO:0000256" key="6">
    <source>
        <dbReference type="ARBA" id="ARBA00022840"/>
    </source>
</evidence>
<dbReference type="FunFam" id="3.40.50.300:FF:000527">
    <property type="entry name" value="Tyrosine-protein kinase etk"/>
    <property type="match status" value="1"/>
</dbReference>
<dbReference type="Pfam" id="PF10609">
    <property type="entry name" value="ParA"/>
    <property type="match status" value="1"/>
</dbReference>
<protein>
    <recommendedName>
        <fullName evidence="2">non-specific protein-tyrosine kinase</fullName>
        <ecNumber evidence="2">2.7.10.2</ecNumber>
    </recommendedName>
</protein>
<dbReference type="InterPro" id="IPR050445">
    <property type="entry name" value="Bact_polysacc_biosynth/exp"/>
</dbReference>
<keyword evidence="5 9" id="KW-0418">Kinase</keyword>
<comment type="similarity">
    <text evidence="1">Belongs to the CpsD/CapB family.</text>
</comment>
<evidence type="ECO:0000256" key="4">
    <source>
        <dbReference type="ARBA" id="ARBA00022741"/>
    </source>
</evidence>
<dbReference type="GO" id="GO:0005524">
    <property type="term" value="F:ATP binding"/>
    <property type="evidence" value="ECO:0007669"/>
    <property type="project" value="UniProtKB-KW"/>
</dbReference>
<sequence length="241" mass="26864">MNNQIISMVDPKSPEAEAYRTLRTNLQFSSVDEELKVILMTSSNASEGKSTTTCNLAVSFAQIGKKVLIVEGDLRRPRLHQYLNLSNQMGISNVLAQHVPVESVIQTSVLDIEVLTSGPIPPNPAELLNSQRMQQLMTQLRNAYDIILVDAPPVGVVTDAAILSTLVDGTLMVVASHQTESDQVLRAMKLLQNVEARILGSVLTKVPADSKGYYGYQYYDYKLDEVNPRKKRHKSKRRRIK</sequence>
<reference evidence="9" key="1">
    <citation type="journal article" date="2019" name="Nat. Med.">
        <title>A library of human gut bacterial isolates paired with longitudinal multiomics data enables mechanistic microbiome research.</title>
        <authorList>
            <person name="Poyet M."/>
            <person name="Groussin M."/>
            <person name="Gibbons S.M."/>
            <person name="Avila-Pacheco J."/>
            <person name="Jiang X."/>
            <person name="Kearney S.M."/>
            <person name="Perrotta A.R."/>
            <person name="Berdy B."/>
            <person name="Zhao S."/>
            <person name="Lieberman T.D."/>
            <person name="Swanson P.K."/>
            <person name="Smith M."/>
            <person name="Roesemann S."/>
            <person name="Alexander J.E."/>
            <person name="Rich S.A."/>
            <person name="Livny J."/>
            <person name="Vlamakis H."/>
            <person name="Clish C."/>
            <person name="Bullock K."/>
            <person name="Deik A."/>
            <person name="Scott J."/>
            <person name="Pierce K.A."/>
            <person name="Xavier R.J."/>
            <person name="Alm E.J."/>
        </authorList>
    </citation>
    <scope>NUCLEOTIDE SEQUENCE</scope>
    <source>
        <strain evidence="9">BIOML-A179</strain>
    </source>
</reference>
<dbReference type="GO" id="GO:0042802">
    <property type="term" value="F:identical protein binding"/>
    <property type="evidence" value="ECO:0007669"/>
    <property type="project" value="UniProtKB-ARBA"/>
</dbReference>
<keyword evidence="7" id="KW-0829">Tyrosine-protein kinase</keyword>
<dbReference type="InterPro" id="IPR005702">
    <property type="entry name" value="Wzc-like_C"/>
</dbReference>
<evidence type="ECO:0000256" key="1">
    <source>
        <dbReference type="ARBA" id="ARBA00007316"/>
    </source>
</evidence>
<dbReference type="GO" id="GO:0005886">
    <property type="term" value="C:plasma membrane"/>
    <property type="evidence" value="ECO:0007669"/>
    <property type="project" value="UniProtKB-ARBA"/>
</dbReference>
<dbReference type="EMBL" id="WMQV01000027">
    <property type="protein sequence ID" value="MTL94944.1"/>
    <property type="molecule type" value="Genomic_DNA"/>
</dbReference>
<comment type="catalytic activity">
    <reaction evidence="8">
        <text>L-tyrosyl-[protein] + ATP = O-phospho-L-tyrosyl-[protein] + ADP + H(+)</text>
        <dbReference type="Rhea" id="RHEA:10596"/>
        <dbReference type="Rhea" id="RHEA-COMP:10136"/>
        <dbReference type="Rhea" id="RHEA-COMP:20101"/>
        <dbReference type="ChEBI" id="CHEBI:15378"/>
        <dbReference type="ChEBI" id="CHEBI:30616"/>
        <dbReference type="ChEBI" id="CHEBI:46858"/>
        <dbReference type="ChEBI" id="CHEBI:61978"/>
        <dbReference type="ChEBI" id="CHEBI:456216"/>
        <dbReference type="EC" id="2.7.10.2"/>
    </reaction>
</comment>
<dbReference type="RefSeq" id="WP_129821725.1">
    <property type="nucleotide sequence ID" value="NZ_RCYV01000024.1"/>
</dbReference>
<keyword evidence="6" id="KW-0067">ATP-binding</keyword>
<dbReference type="PANTHER" id="PTHR32309">
    <property type="entry name" value="TYROSINE-PROTEIN KINASE"/>
    <property type="match status" value="1"/>
</dbReference>
<keyword evidence="4" id="KW-0547">Nucleotide-binding</keyword>
<organism evidence="9">
    <name type="scientific">Turicibacter sanguinis</name>
    <dbReference type="NCBI Taxonomy" id="154288"/>
    <lineage>
        <taxon>Bacteria</taxon>
        <taxon>Bacillati</taxon>
        <taxon>Bacillota</taxon>
        <taxon>Erysipelotrichia</taxon>
        <taxon>Erysipelotrichales</taxon>
        <taxon>Turicibacteraceae</taxon>
        <taxon>Turicibacter</taxon>
    </lineage>
</organism>
<evidence type="ECO:0000256" key="7">
    <source>
        <dbReference type="ARBA" id="ARBA00023137"/>
    </source>
</evidence>
<dbReference type="SUPFAM" id="SSF52540">
    <property type="entry name" value="P-loop containing nucleoside triphosphate hydrolases"/>
    <property type="match status" value="1"/>
</dbReference>
<evidence type="ECO:0000256" key="5">
    <source>
        <dbReference type="ARBA" id="ARBA00022777"/>
    </source>
</evidence>
<dbReference type="InterPro" id="IPR027417">
    <property type="entry name" value="P-loop_NTPase"/>
</dbReference>
<dbReference type="PANTHER" id="PTHR32309:SF13">
    <property type="entry name" value="FERRIC ENTEROBACTIN TRANSPORT PROTEIN FEPE"/>
    <property type="match status" value="1"/>
</dbReference>
<name>A0A6G2CDU1_9FIRM</name>
<accession>A0A6G2CDU1</accession>
<dbReference type="InterPro" id="IPR033756">
    <property type="entry name" value="YlxH/NBP35"/>
</dbReference>
<dbReference type="CDD" id="cd05387">
    <property type="entry name" value="BY-kinase"/>
    <property type="match status" value="1"/>
</dbReference>
<evidence type="ECO:0000256" key="8">
    <source>
        <dbReference type="ARBA" id="ARBA00051245"/>
    </source>
</evidence>
<dbReference type="GO" id="GO:0004715">
    <property type="term" value="F:non-membrane spanning protein tyrosine kinase activity"/>
    <property type="evidence" value="ECO:0007669"/>
    <property type="project" value="UniProtKB-EC"/>
</dbReference>